<dbReference type="AlphaFoldDB" id="A0A1Y2DZN3"/>
<evidence type="ECO:0000313" key="4">
    <source>
        <dbReference type="Proteomes" id="UP000193467"/>
    </source>
</evidence>
<gene>
    <name evidence="3" type="ORF">BCR35DRAFT_354926</name>
</gene>
<dbReference type="InterPro" id="IPR029482">
    <property type="entry name" value="HRXXH"/>
</dbReference>
<keyword evidence="1" id="KW-0732">Signal</keyword>
<dbReference type="SUPFAM" id="SSF55486">
    <property type="entry name" value="Metalloproteases ('zincins'), catalytic domain"/>
    <property type="match status" value="1"/>
</dbReference>
<comment type="caution">
    <text evidence="3">The sequence shown here is derived from an EMBL/GenBank/DDBJ whole genome shotgun (WGS) entry which is preliminary data.</text>
</comment>
<feature type="signal peptide" evidence="1">
    <location>
        <begin position="1"/>
        <end position="16"/>
    </location>
</feature>
<protein>
    <submittedName>
        <fullName evidence="3">Putative peptidase domain-containing protein</fullName>
    </submittedName>
</protein>
<proteinExistence type="predicted"/>
<feature type="domain" description="Putative peptidase" evidence="2">
    <location>
        <begin position="36"/>
        <end position="260"/>
    </location>
</feature>
<evidence type="ECO:0000256" key="1">
    <source>
        <dbReference type="SAM" id="SignalP"/>
    </source>
</evidence>
<dbReference type="GO" id="GO:0009277">
    <property type="term" value="C:fungal-type cell wall"/>
    <property type="evidence" value="ECO:0007669"/>
    <property type="project" value="TreeGrafter"/>
</dbReference>
<keyword evidence="4" id="KW-1185">Reference proteome</keyword>
<feature type="chain" id="PRO_5012350101" evidence="1">
    <location>
        <begin position="17"/>
        <end position="277"/>
    </location>
</feature>
<reference evidence="3 4" key="1">
    <citation type="submission" date="2016-07" db="EMBL/GenBank/DDBJ databases">
        <title>Pervasive Adenine N6-methylation of Active Genes in Fungi.</title>
        <authorList>
            <consortium name="DOE Joint Genome Institute"/>
            <person name="Mondo S.J."/>
            <person name="Dannebaum R.O."/>
            <person name="Kuo R.C."/>
            <person name="Labutti K."/>
            <person name="Haridas S."/>
            <person name="Kuo A."/>
            <person name="Salamov A."/>
            <person name="Ahrendt S.R."/>
            <person name="Lipzen A."/>
            <person name="Sullivan W."/>
            <person name="Andreopoulos W.B."/>
            <person name="Clum A."/>
            <person name="Lindquist E."/>
            <person name="Daum C."/>
            <person name="Ramamoorthy G.K."/>
            <person name="Gryganskyi A."/>
            <person name="Culley D."/>
            <person name="Magnuson J.K."/>
            <person name="James T.Y."/>
            <person name="O'Malley M.A."/>
            <person name="Stajich J.E."/>
            <person name="Spatafora J.W."/>
            <person name="Visel A."/>
            <person name="Grigoriev I.V."/>
        </authorList>
    </citation>
    <scope>NUCLEOTIDE SEQUENCE [LARGE SCALE GENOMIC DNA]</scope>
    <source>
        <strain evidence="3 4">62-1032</strain>
    </source>
</reference>
<dbReference type="PANTHER" id="PTHR39399:SF1">
    <property type="entry name" value="PROTEIN ZPS1"/>
    <property type="match status" value="1"/>
</dbReference>
<dbReference type="GO" id="GO:0005178">
    <property type="term" value="F:integrin binding"/>
    <property type="evidence" value="ECO:0007669"/>
    <property type="project" value="TreeGrafter"/>
</dbReference>
<dbReference type="InParanoid" id="A0A1Y2DZN3"/>
<evidence type="ECO:0000259" key="2">
    <source>
        <dbReference type="Pfam" id="PF13933"/>
    </source>
</evidence>
<dbReference type="EMBL" id="MCGR01000065">
    <property type="protein sequence ID" value="ORY64731.1"/>
    <property type="molecule type" value="Genomic_DNA"/>
</dbReference>
<name>A0A1Y2DZN3_9BASI</name>
<dbReference type="GO" id="GO:0005576">
    <property type="term" value="C:extracellular region"/>
    <property type="evidence" value="ECO:0007669"/>
    <property type="project" value="TreeGrafter"/>
</dbReference>
<accession>A0A1Y2DZN3</accession>
<dbReference type="OrthoDB" id="4689212at2759"/>
<dbReference type="Proteomes" id="UP000193467">
    <property type="component" value="Unassembled WGS sequence"/>
</dbReference>
<dbReference type="InterPro" id="IPR024079">
    <property type="entry name" value="MetalloPept_cat_dom_sf"/>
</dbReference>
<sequence>MLSSLFVLSLAASAIAAPSPRVLAPRAGWDEVETTAQDWSSLGDFVAPSHWAAGGTSNFTADSSCNATQKRLIGEGLAEAMTLLRHARAHLRRFGNDTTFVDWFGAEADSNQALGLYDRLVEGDKTNLTFTCTDVSNLCNGTYGVIPGYFVPTDKDTTVVCPTYYLAKPELQNTCAGGETLVVGGSELTRGSWFVHRLLHSPTASGGRLSDVVDTVAEALELAAGVNASQAITSIHTVQYFALDTYATDILVPGVGCRGDPKLVKRDLARYPIQPTY</sequence>
<dbReference type="PANTHER" id="PTHR39399">
    <property type="entry name" value="PROTEIN ZPS1"/>
    <property type="match status" value="1"/>
</dbReference>
<dbReference type="GO" id="GO:0009986">
    <property type="term" value="C:cell surface"/>
    <property type="evidence" value="ECO:0007669"/>
    <property type="project" value="TreeGrafter"/>
</dbReference>
<evidence type="ECO:0000313" key="3">
    <source>
        <dbReference type="EMBL" id="ORY64731.1"/>
    </source>
</evidence>
<dbReference type="Pfam" id="PF13933">
    <property type="entry name" value="HRXXH"/>
    <property type="match status" value="1"/>
</dbReference>
<dbReference type="GO" id="GO:0008270">
    <property type="term" value="F:zinc ion binding"/>
    <property type="evidence" value="ECO:0007669"/>
    <property type="project" value="TreeGrafter"/>
</dbReference>
<dbReference type="InterPro" id="IPR039124">
    <property type="entry name" value="PRA1-like"/>
</dbReference>
<organism evidence="3 4">
    <name type="scientific">Leucosporidium creatinivorum</name>
    <dbReference type="NCBI Taxonomy" id="106004"/>
    <lineage>
        <taxon>Eukaryota</taxon>
        <taxon>Fungi</taxon>
        <taxon>Dikarya</taxon>
        <taxon>Basidiomycota</taxon>
        <taxon>Pucciniomycotina</taxon>
        <taxon>Microbotryomycetes</taxon>
        <taxon>Leucosporidiales</taxon>
        <taxon>Leucosporidium</taxon>
    </lineage>
</organism>
<dbReference type="Gene3D" id="3.40.390.10">
    <property type="entry name" value="Collagenase (Catalytic Domain)"/>
    <property type="match status" value="1"/>
</dbReference>
<dbReference type="GO" id="GO:0008237">
    <property type="term" value="F:metallopeptidase activity"/>
    <property type="evidence" value="ECO:0007669"/>
    <property type="project" value="InterPro"/>
</dbReference>